<dbReference type="Proteomes" id="UP000235672">
    <property type="component" value="Unassembled WGS sequence"/>
</dbReference>
<accession>A0A2J6PWU3</accession>
<dbReference type="PANTHER" id="PTHR38166:SF1">
    <property type="entry name" value="C2H2-TYPE DOMAIN-CONTAINING PROTEIN"/>
    <property type="match status" value="1"/>
</dbReference>
<evidence type="ECO:0000256" key="1">
    <source>
        <dbReference type="SAM" id="MobiDB-lite"/>
    </source>
</evidence>
<proteinExistence type="predicted"/>
<gene>
    <name evidence="2" type="ORF">NA56DRAFT_727094</name>
</gene>
<evidence type="ECO:0008006" key="4">
    <source>
        <dbReference type="Google" id="ProtNLM"/>
    </source>
</evidence>
<reference evidence="2 3" key="1">
    <citation type="submission" date="2016-05" db="EMBL/GenBank/DDBJ databases">
        <title>A degradative enzymes factory behind the ericoid mycorrhizal symbiosis.</title>
        <authorList>
            <consortium name="DOE Joint Genome Institute"/>
            <person name="Martino E."/>
            <person name="Morin E."/>
            <person name="Grelet G."/>
            <person name="Kuo A."/>
            <person name="Kohler A."/>
            <person name="Daghino S."/>
            <person name="Barry K."/>
            <person name="Choi C."/>
            <person name="Cichocki N."/>
            <person name="Clum A."/>
            <person name="Copeland A."/>
            <person name="Hainaut M."/>
            <person name="Haridas S."/>
            <person name="Labutti K."/>
            <person name="Lindquist E."/>
            <person name="Lipzen A."/>
            <person name="Khouja H.-R."/>
            <person name="Murat C."/>
            <person name="Ohm R."/>
            <person name="Olson A."/>
            <person name="Spatafora J."/>
            <person name="Veneault-Fourrey C."/>
            <person name="Henrissat B."/>
            <person name="Grigoriev I."/>
            <person name="Martin F."/>
            <person name="Perotto S."/>
        </authorList>
    </citation>
    <scope>NUCLEOTIDE SEQUENCE [LARGE SCALE GENOMIC DNA]</scope>
    <source>
        <strain evidence="2 3">UAMH 7357</strain>
    </source>
</reference>
<feature type="region of interest" description="Disordered" evidence="1">
    <location>
        <begin position="1"/>
        <end position="36"/>
    </location>
</feature>
<evidence type="ECO:0000313" key="3">
    <source>
        <dbReference type="Proteomes" id="UP000235672"/>
    </source>
</evidence>
<keyword evidence="3" id="KW-1185">Reference proteome</keyword>
<dbReference type="AlphaFoldDB" id="A0A2J6PWU3"/>
<organism evidence="2 3">
    <name type="scientific">Hyaloscypha hepaticicola</name>
    <dbReference type="NCBI Taxonomy" id="2082293"/>
    <lineage>
        <taxon>Eukaryota</taxon>
        <taxon>Fungi</taxon>
        <taxon>Dikarya</taxon>
        <taxon>Ascomycota</taxon>
        <taxon>Pezizomycotina</taxon>
        <taxon>Leotiomycetes</taxon>
        <taxon>Helotiales</taxon>
        <taxon>Hyaloscyphaceae</taxon>
        <taxon>Hyaloscypha</taxon>
    </lineage>
</organism>
<feature type="region of interest" description="Disordered" evidence="1">
    <location>
        <begin position="132"/>
        <end position="195"/>
    </location>
</feature>
<protein>
    <recommendedName>
        <fullName evidence="4">C2H2-type domain-containing protein</fullName>
    </recommendedName>
</protein>
<name>A0A2J6PWU3_9HELO</name>
<dbReference type="OrthoDB" id="5382659at2759"/>
<feature type="compositionally biased region" description="Polar residues" evidence="1">
    <location>
        <begin position="135"/>
        <end position="161"/>
    </location>
</feature>
<sequence>MSSLDVEHTSVLETCEETPGSTGTGCDPDSPYHPETPNILDHRVECRSVTTRSQVGFQTDSAALEDATDWEDDSDLEGSSKVLQSRLPDLLEGRSGTGPSRLQTELSPMKSRLIEKLMLDFWAIFDSSWPRSMRQHGSSGQSTVSTTPPECGTTSRDSSSVRYGKRRRSDDGEDEESDDHHERRRKRAPVDKLPAVQEDDPLARQFACPFRKHEPRKYSIHKWPRCAEKPQKTIARLKAHLYQYHLIEQCPRCKLVFESEEALEAHNMSQDRCEAKTDEQVDGMTRKMKDQIQCRRKLHPGQTDDEKWEQIYKILFPNEGVPDPYFEPVPDHHMQRPQSPDSVNITYYEAYLRRVLLGFVRNALEAAVNDKLKPIETQLRRRMMDIIKEAQNQAFMSFRDEHRSDTSIRPVMDLR</sequence>
<dbReference type="EMBL" id="KZ613494">
    <property type="protein sequence ID" value="PMD18491.1"/>
    <property type="molecule type" value="Genomic_DNA"/>
</dbReference>
<evidence type="ECO:0000313" key="2">
    <source>
        <dbReference type="EMBL" id="PMD18491.1"/>
    </source>
</evidence>
<feature type="region of interest" description="Disordered" evidence="1">
    <location>
        <begin position="84"/>
        <end position="103"/>
    </location>
</feature>
<dbReference type="PANTHER" id="PTHR38166">
    <property type="entry name" value="C2H2-TYPE DOMAIN-CONTAINING PROTEIN-RELATED"/>
    <property type="match status" value="1"/>
</dbReference>
<feature type="compositionally biased region" description="Basic and acidic residues" evidence="1">
    <location>
        <begin position="1"/>
        <end position="10"/>
    </location>
</feature>